<feature type="domain" description="ABC3 transporter permease C-terminal" evidence="7">
    <location>
        <begin position="73"/>
        <end position="186"/>
    </location>
</feature>
<feature type="transmembrane region" description="Helical" evidence="6">
    <location>
        <begin position="114"/>
        <end position="144"/>
    </location>
</feature>
<feature type="transmembrane region" description="Helical" evidence="6">
    <location>
        <begin position="205"/>
        <end position="225"/>
    </location>
</feature>
<evidence type="ECO:0000313" key="8">
    <source>
        <dbReference type="EMBL" id="MBU8868904.1"/>
    </source>
</evidence>
<feature type="transmembrane region" description="Helical" evidence="6">
    <location>
        <begin position="231"/>
        <end position="257"/>
    </location>
</feature>
<reference evidence="8 9" key="1">
    <citation type="submission" date="2021-06" db="EMBL/GenBank/DDBJ databases">
        <authorList>
            <person name="Jeong J.W."/>
        </authorList>
    </citation>
    <scope>NUCLEOTIDE SEQUENCE [LARGE SCALE GENOMIC DNA]</scope>
    <source>
        <strain evidence="8 9">MMS21-TAE1-1</strain>
    </source>
</reference>
<evidence type="ECO:0000256" key="3">
    <source>
        <dbReference type="ARBA" id="ARBA00022692"/>
    </source>
</evidence>
<comment type="caution">
    <text evidence="8">The sequence shown here is derived from an EMBL/GenBank/DDBJ whole genome shotgun (WGS) entry which is preliminary data.</text>
</comment>
<evidence type="ECO:0000256" key="4">
    <source>
        <dbReference type="ARBA" id="ARBA00022989"/>
    </source>
</evidence>
<keyword evidence="4 6" id="KW-1133">Transmembrane helix</keyword>
<feature type="transmembrane region" description="Helical" evidence="6">
    <location>
        <begin position="331"/>
        <end position="350"/>
    </location>
</feature>
<proteinExistence type="predicted"/>
<feature type="transmembrane region" description="Helical" evidence="6">
    <location>
        <begin position="69"/>
        <end position="93"/>
    </location>
</feature>
<protein>
    <submittedName>
        <fullName evidence="8">Permease</fullName>
    </submittedName>
</protein>
<evidence type="ECO:0000256" key="1">
    <source>
        <dbReference type="ARBA" id="ARBA00004651"/>
    </source>
</evidence>
<evidence type="ECO:0000259" key="7">
    <source>
        <dbReference type="Pfam" id="PF02687"/>
    </source>
</evidence>
<accession>A0ABS6IBB6</accession>
<gene>
    <name evidence="8" type="ORF">KSW38_21655</name>
</gene>
<feature type="transmembrane region" description="Helical" evidence="6">
    <location>
        <begin position="416"/>
        <end position="436"/>
    </location>
</feature>
<dbReference type="Proteomes" id="UP000824166">
    <property type="component" value="Unassembled WGS sequence"/>
</dbReference>
<dbReference type="InterPro" id="IPR003838">
    <property type="entry name" value="ABC3_permease_C"/>
</dbReference>
<feature type="transmembrane region" description="Helical" evidence="6">
    <location>
        <begin position="291"/>
        <end position="311"/>
    </location>
</feature>
<keyword evidence="2" id="KW-1003">Cell membrane</keyword>
<evidence type="ECO:0000313" key="9">
    <source>
        <dbReference type="Proteomes" id="UP000824166"/>
    </source>
</evidence>
<dbReference type="EMBL" id="JAHOPC010000020">
    <property type="protein sequence ID" value="MBU8868904.1"/>
    <property type="molecule type" value="Genomic_DNA"/>
</dbReference>
<evidence type="ECO:0000256" key="5">
    <source>
        <dbReference type="ARBA" id="ARBA00023136"/>
    </source>
</evidence>
<keyword evidence="3 6" id="KW-0812">Transmembrane</keyword>
<keyword evidence="5 6" id="KW-0472">Membrane</keyword>
<evidence type="ECO:0000256" key="6">
    <source>
        <dbReference type="SAM" id="Phobius"/>
    </source>
</evidence>
<sequence>MSSLALALRLTPYLSRSSSRQTGLHQTKLSDAALPILAFGTVTALLLTVAGGSQVFWSWSDDIAGTYQALAVVAMVLLVIPLLTLGASAARLAARRRDDRLASLRLLGASSATVIWMTIIESTVLAAIGAVAGACLYACAAPFLGLIQFRGQSLGGHAWLSVPSILGCILAVCVLAAASAALGLRKVVLTPLGVRTRQTADGAHWVRGVIAAVVVVVGVVAMGMLSSFGAFMVIIAVMGGCFGLALLALNLMGPWVLRLQASSQLKRARRPEQLLAARTVLESPKESWRQVGGVAMTSFVGVFVGVGMAVADTMGSSTSDESTLLVRDINTGVMITLLGSFLMVACSAGVNQAAAVLDRASTLVALDRVGMPQKLMVAARVKAVMSPLLLVAGISASAAAALVLPLAGPALLTRPVVFLTVGGVFAAGFLLVRLALAAGTAQIGQVLARPERYASMDS</sequence>
<keyword evidence="9" id="KW-1185">Reference proteome</keyword>
<evidence type="ECO:0000256" key="2">
    <source>
        <dbReference type="ARBA" id="ARBA00022475"/>
    </source>
</evidence>
<dbReference type="Pfam" id="PF02687">
    <property type="entry name" value="FtsX"/>
    <property type="match status" value="1"/>
</dbReference>
<feature type="transmembrane region" description="Helical" evidence="6">
    <location>
        <begin position="36"/>
        <end position="57"/>
    </location>
</feature>
<organism evidence="8 9">
    <name type="scientific">Paenarthrobacter aromaticivorans</name>
    <dbReference type="NCBI Taxonomy" id="2849150"/>
    <lineage>
        <taxon>Bacteria</taxon>
        <taxon>Bacillati</taxon>
        <taxon>Actinomycetota</taxon>
        <taxon>Actinomycetes</taxon>
        <taxon>Micrococcales</taxon>
        <taxon>Micrococcaceae</taxon>
        <taxon>Paenarthrobacter</taxon>
    </lineage>
</organism>
<feature type="transmembrane region" description="Helical" evidence="6">
    <location>
        <begin position="164"/>
        <end position="184"/>
    </location>
</feature>
<dbReference type="RefSeq" id="WP_216927019.1">
    <property type="nucleotide sequence ID" value="NZ_JAHOPC010000020.1"/>
</dbReference>
<comment type="subcellular location">
    <subcellularLocation>
        <location evidence="1">Cell membrane</location>
        <topology evidence="1">Multi-pass membrane protein</topology>
    </subcellularLocation>
</comment>
<feature type="transmembrane region" description="Helical" evidence="6">
    <location>
        <begin position="383"/>
        <end position="404"/>
    </location>
</feature>
<name>A0ABS6IBB6_9MICC</name>